<evidence type="ECO:0000313" key="10">
    <source>
        <dbReference type="Proteomes" id="UP000199391"/>
    </source>
</evidence>
<dbReference type="GO" id="GO:0005886">
    <property type="term" value="C:plasma membrane"/>
    <property type="evidence" value="ECO:0007669"/>
    <property type="project" value="TreeGrafter"/>
</dbReference>
<evidence type="ECO:0000256" key="3">
    <source>
        <dbReference type="ARBA" id="ARBA00022741"/>
    </source>
</evidence>
<evidence type="ECO:0000256" key="7">
    <source>
        <dbReference type="ARBA" id="ARBA00038388"/>
    </source>
</evidence>
<evidence type="ECO:0000256" key="6">
    <source>
        <dbReference type="ARBA" id="ARBA00023251"/>
    </source>
</evidence>
<evidence type="ECO:0000313" key="9">
    <source>
        <dbReference type="EMBL" id="SFU87454.1"/>
    </source>
</evidence>
<name>A0A1I7JQG8_9BURK</name>
<dbReference type="SUPFAM" id="SSF52540">
    <property type="entry name" value="P-loop containing nucleoside triphosphate hydrolases"/>
    <property type="match status" value="1"/>
</dbReference>
<organism evidence="9 10">
    <name type="scientific">Pseudoduganella namucuonensis</name>
    <dbReference type="NCBI Taxonomy" id="1035707"/>
    <lineage>
        <taxon>Bacteria</taxon>
        <taxon>Pseudomonadati</taxon>
        <taxon>Pseudomonadota</taxon>
        <taxon>Betaproteobacteria</taxon>
        <taxon>Burkholderiales</taxon>
        <taxon>Oxalobacteraceae</taxon>
        <taxon>Telluria group</taxon>
        <taxon>Pseudoduganella</taxon>
    </lineage>
</organism>
<feature type="domain" description="ABC transporter" evidence="8">
    <location>
        <begin position="27"/>
        <end position="250"/>
    </location>
</feature>
<evidence type="ECO:0000256" key="2">
    <source>
        <dbReference type="ARBA" id="ARBA00022475"/>
    </source>
</evidence>
<dbReference type="GO" id="GO:0046677">
    <property type="term" value="P:response to antibiotic"/>
    <property type="evidence" value="ECO:0007669"/>
    <property type="project" value="UniProtKB-KW"/>
</dbReference>
<dbReference type="GO" id="GO:0005524">
    <property type="term" value="F:ATP binding"/>
    <property type="evidence" value="ECO:0007669"/>
    <property type="project" value="UniProtKB-KW"/>
</dbReference>
<evidence type="ECO:0000259" key="8">
    <source>
        <dbReference type="PROSITE" id="PS50893"/>
    </source>
</evidence>
<evidence type="ECO:0000256" key="4">
    <source>
        <dbReference type="ARBA" id="ARBA00022840"/>
    </source>
</evidence>
<dbReference type="InterPro" id="IPR003439">
    <property type="entry name" value="ABC_transporter-like_ATP-bd"/>
</dbReference>
<keyword evidence="2" id="KW-1003">Cell membrane</keyword>
<dbReference type="InterPro" id="IPR027417">
    <property type="entry name" value="P-loop_NTPase"/>
</dbReference>
<dbReference type="InterPro" id="IPR015854">
    <property type="entry name" value="ABC_transpr_LolD-like"/>
</dbReference>
<keyword evidence="10" id="KW-1185">Reference proteome</keyword>
<keyword evidence="6" id="KW-0046">Antibiotic resistance</keyword>
<dbReference type="GO" id="GO:0098796">
    <property type="term" value="C:membrane protein complex"/>
    <property type="evidence" value="ECO:0007669"/>
    <property type="project" value="UniProtKB-ARBA"/>
</dbReference>
<dbReference type="InterPro" id="IPR003593">
    <property type="entry name" value="AAA+_ATPase"/>
</dbReference>
<protein>
    <submittedName>
        <fullName evidence="9">Putative ABC transport system ATP-binding protein</fullName>
    </submittedName>
</protein>
<dbReference type="EMBL" id="FPBO01000012">
    <property type="protein sequence ID" value="SFU87454.1"/>
    <property type="molecule type" value="Genomic_DNA"/>
</dbReference>
<keyword evidence="5" id="KW-0812">Transmembrane</keyword>
<dbReference type="SMART" id="SM00382">
    <property type="entry name" value="AAA"/>
    <property type="match status" value="1"/>
</dbReference>
<dbReference type="InterPro" id="IPR017871">
    <property type="entry name" value="ABC_transporter-like_CS"/>
</dbReference>
<reference evidence="10" key="1">
    <citation type="submission" date="2016-10" db="EMBL/GenBank/DDBJ databases">
        <authorList>
            <person name="Varghese N."/>
            <person name="Submissions S."/>
        </authorList>
    </citation>
    <scope>NUCLEOTIDE SEQUENCE [LARGE SCALE GENOMIC DNA]</scope>
    <source>
        <strain evidence="10">CGMCC 1.11014</strain>
    </source>
</reference>
<keyword evidence="5" id="KW-1133">Transmembrane helix</keyword>
<comment type="similarity">
    <text evidence="7">Belongs to the ABC transporter superfamily. Macrolide exporter (TC 3.A.1.122) family.</text>
</comment>
<dbReference type="Gene3D" id="3.40.50.300">
    <property type="entry name" value="P-loop containing nucleotide triphosphate hydrolases"/>
    <property type="match status" value="1"/>
</dbReference>
<dbReference type="GO" id="GO:0022857">
    <property type="term" value="F:transmembrane transporter activity"/>
    <property type="evidence" value="ECO:0007669"/>
    <property type="project" value="TreeGrafter"/>
</dbReference>
<keyword evidence="1" id="KW-0813">Transport</keyword>
<dbReference type="InterPro" id="IPR017911">
    <property type="entry name" value="MacB-like_ATP-bd"/>
</dbReference>
<dbReference type="CDD" id="cd03255">
    <property type="entry name" value="ABC_MJ0796_LolCDE_FtsE"/>
    <property type="match status" value="1"/>
</dbReference>
<dbReference type="GO" id="GO:0016887">
    <property type="term" value="F:ATP hydrolysis activity"/>
    <property type="evidence" value="ECO:0007669"/>
    <property type="project" value="InterPro"/>
</dbReference>
<dbReference type="PROSITE" id="PS00211">
    <property type="entry name" value="ABC_TRANSPORTER_1"/>
    <property type="match status" value="1"/>
</dbReference>
<evidence type="ECO:0000256" key="1">
    <source>
        <dbReference type="ARBA" id="ARBA00022448"/>
    </source>
</evidence>
<evidence type="ECO:0000256" key="5">
    <source>
        <dbReference type="ARBA" id="ARBA00022989"/>
    </source>
</evidence>
<sequence length="250" mass="26946">MNGEMKEGVRGESDQSAADGAGAPALVRIEHLVKSYRRGGQIVPVLTDISLEIRAGDFTALMGPSGSGKSTLLNLIAGIDKPDAGLLRVDGLDIAAMSETDLAHWRAANVGFIFQFYNLMPVLSAYENVELPLLLTSLSRRERRERVELTLAMVGLSDRMDHTPNELSGGQQQRVAIARAIVADPTLIVADEPTGDLDRQSAADVLALLNQLNRELGKTIIMVTHDAHAAARARTLIHLEKGELIAEPRG</sequence>
<dbReference type="FunFam" id="3.40.50.300:FF:000032">
    <property type="entry name" value="Export ABC transporter ATP-binding protein"/>
    <property type="match status" value="1"/>
</dbReference>
<dbReference type="PANTHER" id="PTHR24220">
    <property type="entry name" value="IMPORT ATP-BINDING PROTEIN"/>
    <property type="match status" value="1"/>
</dbReference>
<keyword evidence="4 9" id="KW-0067">ATP-binding</keyword>
<gene>
    <name evidence="9" type="ORF">SAMN05216552_1012159</name>
</gene>
<accession>A0A1I7JQG8</accession>
<keyword evidence="5" id="KW-0472">Membrane</keyword>
<dbReference type="Proteomes" id="UP000199391">
    <property type="component" value="Unassembled WGS sequence"/>
</dbReference>
<proteinExistence type="inferred from homology"/>
<dbReference type="STRING" id="1035707.SAMN05216552_1012159"/>
<keyword evidence="3" id="KW-0547">Nucleotide-binding</keyword>
<dbReference type="Pfam" id="PF00005">
    <property type="entry name" value="ABC_tran"/>
    <property type="match status" value="1"/>
</dbReference>
<dbReference type="PROSITE" id="PS50893">
    <property type="entry name" value="ABC_TRANSPORTER_2"/>
    <property type="match status" value="1"/>
</dbReference>
<dbReference type="PANTHER" id="PTHR24220:SF452">
    <property type="entry name" value="ABC TRANSPORTER ATP-BINDING PROTEIN"/>
    <property type="match status" value="1"/>
</dbReference>
<dbReference type="AlphaFoldDB" id="A0A1I7JQG8"/>